<dbReference type="RefSeq" id="WP_379149951.1">
    <property type="nucleotide sequence ID" value="NZ_JBHSRJ010000001.1"/>
</dbReference>
<accession>A0ABW1LFQ9</accession>
<gene>
    <name evidence="8" type="ORF">ACFPYL_02390</name>
</gene>
<keyword evidence="5 6" id="KW-0472">Membrane</keyword>
<keyword evidence="4 6" id="KW-1133">Transmembrane helix</keyword>
<proteinExistence type="predicted"/>
<evidence type="ECO:0000256" key="5">
    <source>
        <dbReference type="ARBA" id="ARBA00023136"/>
    </source>
</evidence>
<keyword evidence="2" id="KW-1003">Cell membrane</keyword>
<protein>
    <submittedName>
        <fullName evidence="8">Type II secretion system F family protein</fullName>
    </submittedName>
</protein>
<evidence type="ECO:0000256" key="3">
    <source>
        <dbReference type="ARBA" id="ARBA00022692"/>
    </source>
</evidence>
<keyword evidence="9" id="KW-1185">Reference proteome</keyword>
<comment type="subcellular location">
    <subcellularLocation>
        <location evidence="1">Cell membrane</location>
        <topology evidence="1">Multi-pass membrane protein</topology>
    </subcellularLocation>
</comment>
<reference evidence="9" key="1">
    <citation type="journal article" date="2019" name="Int. J. Syst. Evol. Microbiol.">
        <title>The Global Catalogue of Microorganisms (GCM) 10K type strain sequencing project: providing services to taxonomists for standard genome sequencing and annotation.</title>
        <authorList>
            <consortium name="The Broad Institute Genomics Platform"/>
            <consortium name="The Broad Institute Genome Sequencing Center for Infectious Disease"/>
            <person name="Wu L."/>
            <person name="Ma J."/>
        </authorList>
    </citation>
    <scope>NUCLEOTIDE SEQUENCE [LARGE SCALE GENOMIC DNA]</scope>
    <source>
        <strain evidence="9">CCUG 54522</strain>
    </source>
</reference>
<name>A0ABW1LFQ9_9ACTN</name>
<evidence type="ECO:0000259" key="7">
    <source>
        <dbReference type="Pfam" id="PF00482"/>
    </source>
</evidence>
<evidence type="ECO:0000256" key="1">
    <source>
        <dbReference type="ARBA" id="ARBA00004651"/>
    </source>
</evidence>
<feature type="domain" description="Type II secretion system protein GspF" evidence="7">
    <location>
        <begin position="150"/>
        <end position="276"/>
    </location>
</feature>
<feature type="transmembrane region" description="Helical" evidence="6">
    <location>
        <begin position="98"/>
        <end position="127"/>
    </location>
</feature>
<comment type="caution">
    <text evidence="8">The sequence shown here is derived from an EMBL/GenBank/DDBJ whole genome shotgun (WGS) entry which is preliminary data.</text>
</comment>
<dbReference type="Proteomes" id="UP001596135">
    <property type="component" value="Unassembled WGS sequence"/>
</dbReference>
<keyword evidence="3 6" id="KW-0812">Transmembrane</keyword>
<evidence type="ECO:0000313" key="8">
    <source>
        <dbReference type="EMBL" id="MFC6041902.1"/>
    </source>
</evidence>
<evidence type="ECO:0000256" key="6">
    <source>
        <dbReference type="SAM" id="Phobius"/>
    </source>
</evidence>
<dbReference type="InterPro" id="IPR018076">
    <property type="entry name" value="T2SS_GspF_dom"/>
</dbReference>
<dbReference type="Pfam" id="PF00482">
    <property type="entry name" value="T2SSF"/>
    <property type="match status" value="1"/>
</dbReference>
<organism evidence="8 9">
    <name type="scientific">Nocardioides hankookensis</name>
    <dbReference type="NCBI Taxonomy" id="443157"/>
    <lineage>
        <taxon>Bacteria</taxon>
        <taxon>Bacillati</taxon>
        <taxon>Actinomycetota</taxon>
        <taxon>Actinomycetes</taxon>
        <taxon>Propionibacteriales</taxon>
        <taxon>Nocardioidaceae</taxon>
        <taxon>Nocardioides</taxon>
    </lineage>
</organism>
<evidence type="ECO:0000313" key="9">
    <source>
        <dbReference type="Proteomes" id="UP001596135"/>
    </source>
</evidence>
<evidence type="ECO:0000256" key="4">
    <source>
        <dbReference type="ARBA" id="ARBA00022989"/>
    </source>
</evidence>
<feature type="transmembrane region" description="Helical" evidence="6">
    <location>
        <begin position="259"/>
        <end position="281"/>
    </location>
</feature>
<dbReference type="EMBL" id="JBHSRJ010000001">
    <property type="protein sequence ID" value="MFC6041902.1"/>
    <property type="molecule type" value="Genomic_DNA"/>
</dbReference>
<sequence>MSLLFALIFTSLLLLAVRGWRLAGDPGVAGDLMADTIDDRRKRSSLVGKLLAFLDRTIGGRAVRGTSSRSRRSVQRALDRAGQDKVSYEDVISRQATWAFLGGIVAVLGLVNGMVFALPLPFLGWFFPRLTLWLSGKRRGALIDKELPDFLDVLAVTISAGLGFRTALARVAVMVGGAVGEEMLIALRQIELGTPRREAFAQLRERSASPAMIEFVTAYLQAEELGAPVGQFLTTYATELRRAAGQKARKAAAQANPKISLALTLVIMPAIAAMMIGAIAISTLGG</sequence>
<dbReference type="PANTHER" id="PTHR35007:SF2">
    <property type="entry name" value="PILUS ASSEMBLE PROTEIN"/>
    <property type="match status" value="1"/>
</dbReference>
<evidence type="ECO:0000256" key="2">
    <source>
        <dbReference type="ARBA" id="ARBA00022475"/>
    </source>
</evidence>
<dbReference type="PANTHER" id="PTHR35007">
    <property type="entry name" value="INTEGRAL MEMBRANE PROTEIN-RELATED"/>
    <property type="match status" value="1"/>
</dbReference>